<dbReference type="InterPro" id="IPR000055">
    <property type="entry name" value="Restrct_endonuc_typeI_TRD"/>
</dbReference>
<reference evidence="6" key="1">
    <citation type="submission" date="2014-02" db="EMBL/GenBank/DDBJ databases">
        <authorList>
            <person name="Zhao D."/>
            <person name="Dong X."/>
            <person name="Li Y."/>
            <person name="Lv L."/>
            <person name="Zhao D."/>
            <person name="Gao Y."/>
            <person name="Wang Y."/>
            <person name="Li Y."/>
        </authorList>
    </citation>
    <scope>NUCLEOTIDE SEQUENCE</scope>
    <source>
        <strain evidence="6">CGMCC 7049</strain>
    </source>
</reference>
<keyword evidence="6" id="KW-0540">Nuclease</keyword>
<dbReference type="InterPro" id="IPR044946">
    <property type="entry name" value="Restrct_endonuc_typeI_TRD_sf"/>
</dbReference>
<evidence type="ECO:0000256" key="2">
    <source>
        <dbReference type="ARBA" id="ARBA00022747"/>
    </source>
</evidence>
<dbReference type="AlphaFoldDB" id="A0AAU7NMG1"/>
<reference evidence="6" key="2">
    <citation type="submission" date="2024-05" db="EMBL/GenBank/DDBJ databases">
        <authorList>
            <person name="Chen H."/>
        </authorList>
    </citation>
    <scope>NUCLEOTIDE SEQUENCE</scope>
    <source>
        <strain evidence="6">CGMCC 7049</strain>
    </source>
</reference>
<dbReference type="PANTHER" id="PTHR30408:SF12">
    <property type="entry name" value="TYPE I RESTRICTION ENZYME MJAVIII SPECIFICITY SUBUNIT"/>
    <property type="match status" value="1"/>
</dbReference>
<accession>A0AAU7NMG1</accession>
<dbReference type="EC" id="3.1.21.-" evidence="6"/>
<keyword evidence="6" id="KW-0255">Endonuclease</keyword>
<evidence type="ECO:0000256" key="4">
    <source>
        <dbReference type="SAM" id="Coils"/>
    </source>
</evidence>
<comment type="similarity">
    <text evidence="1">Belongs to the type-I restriction system S methylase family.</text>
</comment>
<feature type="domain" description="Type I restriction modification DNA specificity" evidence="5">
    <location>
        <begin position="109"/>
        <end position="197"/>
    </location>
</feature>
<keyword evidence="4" id="KW-0175">Coiled coil</keyword>
<keyword evidence="3" id="KW-0238">DNA-binding</keyword>
<organism evidence="6">
    <name type="scientific">Pediococcus pentosaceus CGMCC 7049</name>
    <dbReference type="NCBI Taxonomy" id="1460385"/>
    <lineage>
        <taxon>Bacteria</taxon>
        <taxon>Bacillati</taxon>
        <taxon>Bacillota</taxon>
        <taxon>Bacilli</taxon>
        <taxon>Lactobacillales</taxon>
        <taxon>Lactobacillaceae</taxon>
        <taxon>Pediococcus</taxon>
    </lineage>
</organism>
<dbReference type="GO" id="GO:0004519">
    <property type="term" value="F:endonuclease activity"/>
    <property type="evidence" value="ECO:0007669"/>
    <property type="project" value="UniProtKB-KW"/>
</dbReference>
<dbReference type="RefSeq" id="WP_051662204.1">
    <property type="nucleotide sequence ID" value="NZ_CP157400.1"/>
</dbReference>
<dbReference type="GO" id="GO:0016787">
    <property type="term" value="F:hydrolase activity"/>
    <property type="evidence" value="ECO:0007669"/>
    <property type="project" value="UniProtKB-KW"/>
</dbReference>
<proteinExistence type="inferred from homology"/>
<evidence type="ECO:0000259" key="5">
    <source>
        <dbReference type="Pfam" id="PF01420"/>
    </source>
</evidence>
<dbReference type="Pfam" id="PF01420">
    <property type="entry name" value="Methylase_S"/>
    <property type="match status" value="1"/>
</dbReference>
<keyword evidence="2" id="KW-0680">Restriction system</keyword>
<dbReference type="SUPFAM" id="SSF116734">
    <property type="entry name" value="DNA methylase specificity domain"/>
    <property type="match status" value="1"/>
</dbReference>
<dbReference type="Gene3D" id="3.90.220.20">
    <property type="entry name" value="DNA methylase specificity domains"/>
    <property type="match status" value="1"/>
</dbReference>
<evidence type="ECO:0000256" key="1">
    <source>
        <dbReference type="ARBA" id="ARBA00010923"/>
    </source>
</evidence>
<evidence type="ECO:0000256" key="3">
    <source>
        <dbReference type="ARBA" id="ARBA00023125"/>
    </source>
</evidence>
<dbReference type="GO" id="GO:0009307">
    <property type="term" value="P:DNA restriction-modification system"/>
    <property type="evidence" value="ECO:0007669"/>
    <property type="project" value="UniProtKB-KW"/>
</dbReference>
<dbReference type="REBASE" id="838151">
    <property type="entry name" value="S2.Ppe7049ORF2485P"/>
</dbReference>
<feature type="coiled-coil region" evidence="4">
    <location>
        <begin position="181"/>
        <end position="208"/>
    </location>
</feature>
<dbReference type="EMBL" id="CP157400">
    <property type="protein sequence ID" value="XBS08849.1"/>
    <property type="molecule type" value="Genomic_DNA"/>
</dbReference>
<name>A0AAU7NMG1_PEDPE</name>
<keyword evidence="6" id="KW-0378">Hydrolase</keyword>
<dbReference type="PANTHER" id="PTHR30408">
    <property type="entry name" value="TYPE-1 RESTRICTION ENZYME ECOKI SPECIFICITY PROTEIN"/>
    <property type="match status" value="1"/>
</dbReference>
<sequence length="211" mass="24998">MLKKALLQQLFPEKGKDIPRVRFTDFTNRWKQRKLNNLYKSVNEKNDLTLTKDRIISVAKMQWGKALIESTDKYMRTYNVMRIGDIAFEGNKSKFFKYGRLVENTIGDGLISHVFVVFRPLKKMNLSYWKYFIHDENIMHNVLRMSTTKATMMTNLVTKDFLKQQIFVPNKSEQQKIGELLDFLSSKIKLSEQELNNFEHSKKALLQKMFI</sequence>
<protein>
    <submittedName>
        <fullName evidence="6">Restriction endonuclease subunit S</fullName>
        <ecNumber evidence="6">3.1.21.-</ecNumber>
    </submittedName>
</protein>
<evidence type="ECO:0000313" key="6">
    <source>
        <dbReference type="EMBL" id="XBS08849.1"/>
    </source>
</evidence>
<dbReference type="GO" id="GO:0003677">
    <property type="term" value="F:DNA binding"/>
    <property type="evidence" value="ECO:0007669"/>
    <property type="project" value="UniProtKB-KW"/>
</dbReference>
<dbReference type="InterPro" id="IPR052021">
    <property type="entry name" value="Type-I_RS_S_subunit"/>
</dbReference>
<gene>
    <name evidence="6" type="ORF">BB06_02500</name>
</gene>